<dbReference type="InterPro" id="IPR019757">
    <property type="entry name" value="Pept_S26A_signal_pept_1_Lys-AS"/>
</dbReference>
<dbReference type="EMBL" id="ARXZ02000009">
    <property type="protein sequence ID" value="ERH99352.1"/>
    <property type="molecule type" value="Genomic_DNA"/>
</dbReference>
<sequence>MKKEIKRGWGKYILFILVIVIGYHSFTLCKVEGESMQPTLYEEDYVFVNKAVVRLSNLQHGEIVIIKEEDESKYYVKRVIGLPGDVINITNGKVYVNDKKQEEPYTNKDLFNNTQVFYNFQKTKIPPNKLFVMGDNREVSRDSRNGLGYIEEDNIIGKVEFVYYPFSKMKMIENGDEQNPTY</sequence>
<gene>
    <name evidence="15" type="ORF">BTCBT_004336</name>
</gene>
<comment type="subcellular location">
    <subcellularLocation>
        <location evidence="2">Cell membrane</location>
        <topology evidence="2">Single-pass type II membrane protein</topology>
    </subcellularLocation>
    <subcellularLocation>
        <location evidence="13">Membrane</location>
        <topology evidence="13">Single-pass type II membrane protein</topology>
    </subcellularLocation>
</comment>
<feature type="active site" evidence="11">
    <location>
        <position position="35"/>
    </location>
</feature>
<evidence type="ECO:0000256" key="2">
    <source>
        <dbReference type="ARBA" id="ARBA00004401"/>
    </source>
</evidence>
<organism evidence="15 16">
    <name type="scientific">Bacillus thuringiensis T01-328</name>
    <dbReference type="NCBI Taxonomy" id="1324966"/>
    <lineage>
        <taxon>Bacteria</taxon>
        <taxon>Bacillati</taxon>
        <taxon>Bacillota</taxon>
        <taxon>Bacilli</taxon>
        <taxon>Bacillales</taxon>
        <taxon>Bacillaceae</taxon>
        <taxon>Bacillus</taxon>
        <taxon>Bacillus cereus group</taxon>
    </lineage>
</organism>
<keyword evidence="6 12" id="KW-0645">Protease</keyword>
<dbReference type="GO" id="GO:0005886">
    <property type="term" value="C:plasma membrane"/>
    <property type="evidence" value="ECO:0007669"/>
    <property type="project" value="UniProtKB-SubCell"/>
</dbReference>
<feature type="transmembrane region" description="Helical" evidence="12">
    <location>
        <begin position="12"/>
        <end position="28"/>
    </location>
</feature>
<dbReference type="InterPro" id="IPR019758">
    <property type="entry name" value="Pept_S26A_signal_pept_1_CS"/>
</dbReference>
<dbReference type="InterPro" id="IPR000223">
    <property type="entry name" value="Pept_S26A_signal_pept_1"/>
</dbReference>
<proteinExistence type="inferred from homology"/>
<name>A0AAN4HGP5_BACTU</name>
<dbReference type="Proteomes" id="UP000013487">
    <property type="component" value="Unassembled WGS sequence"/>
</dbReference>
<evidence type="ECO:0000256" key="9">
    <source>
        <dbReference type="ARBA" id="ARBA00022989"/>
    </source>
</evidence>
<comment type="similarity">
    <text evidence="3 13">Belongs to the peptidase S26 family.</text>
</comment>
<dbReference type="SUPFAM" id="SSF51306">
    <property type="entry name" value="LexA/Signal peptidase"/>
    <property type="match status" value="1"/>
</dbReference>
<dbReference type="Gene3D" id="2.10.109.10">
    <property type="entry name" value="Umud Fragment, subunit A"/>
    <property type="match status" value="1"/>
</dbReference>
<keyword evidence="8 12" id="KW-0378">Hydrolase</keyword>
<comment type="caution">
    <text evidence="15">The sequence shown here is derived from an EMBL/GenBank/DDBJ whole genome shotgun (WGS) entry which is preliminary data.</text>
</comment>
<dbReference type="Pfam" id="PF10502">
    <property type="entry name" value="Peptidase_S26"/>
    <property type="match status" value="1"/>
</dbReference>
<evidence type="ECO:0000256" key="6">
    <source>
        <dbReference type="ARBA" id="ARBA00022670"/>
    </source>
</evidence>
<dbReference type="CDD" id="cd06530">
    <property type="entry name" value="S26_SPase_I"/>
    <property type="match status" value="1"/>
</dbReference>
<accession>A0AAN4HGP5</accession>
<evidence type="ECO:0000256" key="3">
    <source>
        <dbReference type="ARBA" id="ARBA00009370"/>
    </source>
</evidence>
<dbReference type="InterPro" id="IPR019533">
    <property type="entry name" value="Peptidase_S26"/>
</dbReference>
<evidence type="ECO:0000256" key="8">
    <source>
        <dbReference type="ARBA" id="ARBA00022801"/>
    </source>
</evidence>
<evidence type="ECO:0000259" key="14">
    <source>
        <dbReference type="Pfam" id="PF10502"/>
    </source>
</evidence>
<dbReference type="PROSITE" id="PS00760">
    <property type="entry name" value="SPASE_I_2"/>
    <property type="match status" value="1"/>
</dbReference>
<dbReference type="PROSITE" id="PS00501">
    <property type="entry name" value="SPASE_I_1"/>
    <property type="match status" value="1"/>
</dbReference>
<dbReference type="RefSeq" id="WP_021036128.1">
    <property type="nucleotide sequence ID" value="NZ_ARXZ02000009.1"/>
</dbReference>
<dbReference type="PRINTS" id="PR00727">
    <property type="entry name" value="LEADERPTASE"/>
</dbReference>
<reference evidence="15 16" key="1">
    <citation type="journal article" date="2013" name="Genome Announc.">
        <title>Draft Genome Sequence of Bacillus thuringiensis var. thuringiensis Strain T01-328, a Brazilian Isolate That Produces a Soluble Pesticide Protein, Cry1Ia.</title>
        <authorList>
            <person name="Varani A.M."/>
            <person name="Lemos M.V."/>
            <person name="Fernandes C.C."/>
            <person name="Lemos E.G."/>
            <person name="Alves E.C."/>
            <person name="Desiderio J.A."/>
        </authorList>
    </citation>
    <scope>NUCLEOTIDE SEQUENCE [LARGE SCALE GENOMIC DNA]</scope>
    <source>
        <strain evidence="15 16">T01-328</strain>
    </source>
</reference>
<dbReference type="FunFam" id="2.10.109.10:FF:000008">
    <property type="entry name" value="Signal peptidase I"/>
    <property type="match status" value="1"/>
</dbReference>
<dbReference type="InterPro" id="IPR019756">
    <property type="entry name" value="Pept_S26A_signal_pept_1_Ser-AS"/>
</dbReference>
<evidence type="ECO:0000256" key="1">
    <source>
        <dbReference type="ARBA" id="ARBA00000677"/>
    </source>
</evidence>
<evidence type="ECO:0000313" key="16">
    <source>
        <dbReference type="Proteomes" id="UP000013487"/>
    </source>
</evidence>
<evidence type="ECO:0000256" key="11">
    <source>
        <dbReference type="PIRSR" id="PIRSR600223-1"/>
    </source>
</evidence>
<dbReference type="PANTHER" id="PTHR43390:SF1">
    <property type="entry name" value="CHLOROPLAST PROCESSING PEPTIDASE"/>
    <property type="match status" value="1"/>
</dbReference>
<dbReference type="PANTHER" id="PTHR43390">
    <property type="entry name" value="SIGNAL PEPTIDASE I"/>
    <property type="match status" value="1"/>
</dbReference>
<dbReference type="GO" id="GO:0006465">
    <property type="term" value="P:signal peptide processing"/>
    <property type="evidence" value="ECO:0007669"/>
    <property type="project" value="InterPro"/>
</dbReference>
<keyword evidence="10 12" id="KW-0472">Membrane</keyword>
<keyword evidence="5" id="KW-1003">Cell membrane</keyword>
<evidence type="ECO:0000313" key="15">
    <source>
        <dbReference type="EMBL" id="ERH99352.1"/>
    </source>
</evidence>
<evidence type="ECO:0000256" key="10">
    <source>
        <dbReference type="ARBA" id="ARBA00023136"/>
    </source>
</evidence>
<keyword evidence="9 12" id="KW-1133">Transmembrane helix</keyword>
<dbReference type="AlphaFoldDB" id="A0AAN4HGP5"/>
<evidence type="ECO:0000256" key="13">
    <source>
        <dbReference type="RuleBase" id="RU362042"/>
    </source>
</evidence>
<feature type="domain" description="Peptidase S26" evidence="14">
    <location>
        <begin position="10"/>
        <end position="164"/>
    </location>
</feature>
<dbReference type="InterPro" id="IPR036286">
    <property type="entry name" value="LexA/Signal_pep-like_sf"/>
</dbReference>
<evidence type="ECO:0000256" key="5">
    <source>
        <dbReference type="ARBA" id="ARBA00022475"/>
    </source>
</evidence>
<evidence type="ECO:0000256" key="7">
    <source>
        <dbReference type="ARBA" id="ARBA00022692"/>
    </source>
</evidence>
<protein>
    <recommendedName>
        <fullName evidence="4 12">Signal peptidase I</fullName>
        <ecNumber evidence="4 12">3.4.21.89</ecNumber>
    </recommendedName>
</protein>
<dbReference type="GO" id="GO:0004252">
    <property type="term" value="F:serine-type endopeptidase activity"/>
    <property type="evidence" value="ECO:0007669"/>
    <property type="project" value="InterPro"/>
</dbReference>
<evidence type="ECO:0000256" key="12">
    <source>
        <dbReference type="RuleBase" id="RU003993"/>
    </source>
</evidence>
<feature type="active site" evidence="11">
    <location>
        <position position="77"/>
    </location>
</feature>
<dbReference type="PROSITE" id="PS00761">
    <property type="entry name" value="SPASE_I_3"/>
    <property type="match status" value="1"/>
</dbReference>
<dbReference type="GO" id="GO:0009003">
    <property type="term" value="F:signal peptidase activity"/>
    <property type="evidence" value="ECO:0007669"/>
    <property type="project" value="UniProtKB-EC"/>
</dbReference>
<dbReference type="NCBIfam" id="TIGR02227">
    <property type="entry name" value="sigpep_I_bact"/>
    <property type="match status" value="1"/>
</dbReference>
<dbReference type="EC" id="3.4.21.89" evidence="4 12"/>
<comment type="catalytic activity">
    <reaction evidence="1 12">
        <text>Cleavage of hydrophobic, N-terminal signal or leader sequences from secreted and periplasmic proteins.</text>
        <dbReference type="EC" id="3.4.21.89"/>
    </reaction>
</comment>
<keyword evidence="7 12" id="KW-0812">Transmembrane</keyword>
<evidence type="ECO:0000256" key="4">
    <source>
        <dbReference type="ARBA" id="ARBA00013208"/>
    </source>
</evidence>